<dbReference type="Gene3D" id="2.40.320.10">
    <property type="entry name" value="Hypothetical Protein Pfu-838710-001"/>
    <property type="match status" value="1"/>
</dbReference>
<sequence length="187" mass="21489">MTLVEFEAKLLDIDPEEMACRIESAGGRRTSEDRLQRRYVFDIDTPPDPARWMRLRDDGVRATLAVKHIVHDGIDGTKEVEVSVDDFDQTLLLLQELGYKPKSYQENRRTSFQLGEVHLEVDEWPLIPPYLELEGPSKEAVLAAADRLGIEHGRLTGINTVEVYRRYGMDITDYPELRFDLEGGSRR</sequence>
<dbReference type="OrthoDB" id="3477915at2"/>
<dbReference type="HOGENOM" id="CLU_103775_0_0_11"/>
<dbReference type="SUPFAM" id="SSF55154">
    <property type="entry name" value="CYTH-like phosphatases"/>
    <property type="match status" value="1"/>
</dbReference>
<feature type="domain" description="CYTH" evidence="1">
    <location>
        <begin position="3"/>
        <end position="173"/>
    </location>
</feature>
<dbReference type="EMBL" id="CP001738">
    <property type="protein sequence ID" value="ACY95784.1"/>
    <property type="molecule type" value="Genomic_DNA"/>
</dbReference>
<organism evidence="2 3">
    <name type="scientific">Thermomonospora curvata (strain ATCC 19995 / DSM 43183 / JCM 3096 / KCTC 9072 / NBRC 15933 / NCIMB 10081 / Henssen B9)</name>
    <dbReference type="NCBI Taxonomy" id="471852"/>
    <lineage>
        <taxon>Bacteria</taxon>
        <taxon>Bacillati</taxon>
        <taxon>Actinomycetota</taxon>
        <taxon>Actinomycetes</taxon>
        <taxon>Streptosporangiales</taxon>
        <taxon>Thermomonosporaceae</taxon>
        <taxon>Thermomonospora</taxon>
    </lineage>
</organism>
<dbReference type="Proteomes" id="UP000001918">
    <property type="component" value="Chromosome"/>
</dbReference>
<dbReference type="Pfam" id="PF01928">
    <property type="entry name" value="CYTH"/>
    <property type="match status" value="1"/>
</dbReference>
<dbReference type="eggNOG" id="COG1437">
    <property type="taxonomic scope" value="Bacteria"/>
</dbReference>
<evidence type="ECO:0000259" key="1">
    <source>
        <dbReference type="PROSITE" id="PS51707"/>
    </source>
</evidence>
<accession>D1AEG8</accession>
<dbReference type="KEGG" id="tcu:Tcur_0179"/>
<evidence type="ECO:0000313" key="3">
    <source>
        <dbReference type="Proteomes" id="UP000001918"/>
    </source>
</evidence>
<dbReference type="InterPro" id="IPR033469">
    <property type="entry name" value="CYTH-like_dom_sf"/>
</dbReference>
<evidence type="ECO:0000313" key="2">
    <source>
        <dbReference type="EMBL" id="ACY95784.1"/>
    </source>
</evidence>
<protein>
    <recommendedName>
        <fullName evidence="1">CYTH domain-containing protein</fullName>
    </recommendedName>
</protein>
<dbReference type="InterPro" id="IPR023577">
    <property type="entry name" value="CYTH_domain"/>
</dbReference>
<keyword evidence="3" id="KW-1185">Reference proteome</keyword>
<gene>
    <name evidence="2" type="ordered locus">Tcur_0179</name>
</gene>
<dbReference type="RefSeq" id="WP_012850568.1">
    <property type="nucleotide sequence ID" value="NC_013510.1"/>
</dbReference>
<proteinExistence type="predicted"/>
<dbReference type="AlphaFoldDB" id="D1AEG8"/>
<reference evidence="2 3" key="1">
    <citation type="journal article" date="2011" name="Stand. Genomic Sci.">
        <title>Complete genome sequence of Thermomonospora curvata type strain (B9).</title>
        <authorList>
            <person name="Chertkov O."/>
            <person name="Sikorski J."/>
            <person name="Nolan M."/>
            <person name="Lapidus A."/>
            <person name="Lucas S."/>
            <person name="Del Rio T.G."/>
            <person name="Tice H."/>
            <person name="Cheng J.F."/>
            <person name="Goodwin L."/>
            <person name="Pitluck S."/>
            <person name="Liolios K."/>
            <person name="Ivanova N."/>
            <person name="Mavromatis K."/>
            <person name="Mikhailova N."/>
            <person name="Ovchinnikova G."/>
            <person name="Pati A."/>
            <person name="Chen A."/>
            <person name="Palaniappan K."/>
            <person name="Djao O.D."/>
            <person name="Land M."/>
            <person name="Hauser L."/>
            <person name="Chang Y.J."/>
            <person name="Jeffries C.D."/>
            <person name="Brettin T."/>
            <person name="Han C."/>
            <person name="Detter J.C."/>
            <person name="Rohde M."/>
            <person name="Goker M."/>
            <person name="Woyke T."/>
            <person name="Bristow J."/>
            <person name="Eisen J.A."/>
            <person name="Markowitz V."/>
            <person name="Hugenholtz P."/>
            <person name="Klenk H.P."/>
            <person name="Kyrpides N.C."/>
        </authorList>
    </citation>
    <scope>NUCLEOTIDE SEQUENCE [LARGE SCALE GENOMIC DNA]</scope>
    <source>
        <strain evidence="3">ATCC 19995 / DSM 43183 / JCM 3096 / KCTC 9072 / NBRC 15933 / NCIMB 10081 / Henssen B9</strain>
    </source>
</reference>
<dbReference type="PROSITE" id="PS51707">
    <property type="entry name" value="CYTH"/>
    <property type="match status" value="1"/>
</dbReference>
<name>D1AEG8_THECD</name>
<dbReference type="STRING" id="471852.Tcur_0179"/>